<keyword evidence="2" id="KW-0235">DNA replication</keyword>
<dbReference type="GO" id="GO:0006274">
    <property type="term" value="P:DNA replication termination"/>
    <property type="evidence" value="ECO:0007669"/>
    <property type="project" value="UniProtKB-UniRule"/>
</dbReference>
<keyword evidence="3" id="KW-0238">DNA-binding</keyword>
<sequence length="312" mass="35567">MSTSSVIERLHLCFRQLEEALAHTDHQLAALTPLQAQIFALPEIEKGKEHEEIRRIAVTPCAADEAFDAGRRHFRRLFLHHHSQHVSSKAAVRLPGVLCYQATPSQRSALRDAIERVNRYKRQLEQIIAVETGLPPEQRFEFVHRQLKGLLTLSAYRTLTLLDDPSSVGFGWANKQVINNLSRAEVLTRLDKSLRAGRAVAPYTGEQWTQRILQERDTLLALPEDVKLKIRRPVKVQPIARVWYSAIQRQVQHPCSMPLIALCESAELAPRIGTLADYDADNIALRHRPRAKQLIPLIPRLHLYREVDGRGN</sequence>
<evidence type="ECO:0000313" key="5">
    <source>
        <dbReference type="EMBL" id="ADM41654.1"/>
    </source>
</evidence>
<dbReference type="SUPFAM" id="SSF56596">
    <property type="entry name" value="Replication terminator protein (Tus)"/>
    <property type="match status" value="1"/>
</dbReference>
<dbReference type="Proteomes" id="UP000002230">
    <property type="component" value="Chromosome"/>
</dbReference>
<dbReference type="Gene3D" id="3.50.14.10">
    <property type="entry name" value="Replication terminator Tus, domain 1 superfamily/Replication terminator Tus"/>
    <property type="match status" value="1"/>
</dbReference>
<dbReference type="Pfam" id="PF05472">
    <property type="entry name" value="Ter"/>
    <property type="match status" value="1"/>
</dbReference>
<dbReference type="HOGENOM" id="CLU_078181_0_0_6"/>
<dbReference type="PATRIC" id="fig|718251.5.peg.1599"/>
<organism evidence="5 6">
    <name type="scientific">Edwardsiella tarda (strain FL6-60)</name>
    <dbReference type="NCBI Taxonomy" id="718251"/>
    <lineage>
        <taxon>Bacteria</taxon>
        <taxon>Pseudomonadati</taxon>
        <taxon>Pseudomonadota</taxon>
        <taxon>Gammaproteobacteria</taxon>
        <taxon>Enterobacterales</taxon>
        <taxon>Hafniaceae</taxon>
        <taxon>Edwardsiella</taxon>
    </lineage>
</organism>
<dbReference type="EMBL" id="CP002154">
    <property type="protein sequence ID" value="ADM41654.1"/>
    <property type="molecule type" value="Genomic_DNA"/>
</dbReference>
<dbReference type="InterPro" id="IPR036381">
    <property type="entry name" value="Tus_dom1"/>
</dbReference>
<dbReference type="KEGG" id="etd:ETAF_1546"/>
<protein>
    <recommendedName>
        <fullName evidence="4">DNA replication terminus site-binding protein</fullName>
    </recommendedName>
</protein>
<evidence type="ECO:0000256" key="4">
    <source>
        <dbReference type="NCBIfam" id="TIGR02648"/>
    </source>
</evidence>
<name>A0A0H3DUN9_EDWTF</name>
<accession>A0A0H3DUN9</accession>
<reference evidence="5 6" key="2">
    <citation type="journal article" date="2011" name="BMC Immunol.">
        <title>Comparison of static immersion and intravenous injection systems for exposure of zebrafish embryos to the natural pathogen Edwardsiella tarda.</title>
        <authorList>
            <person name="van Soest J.J."/>
            <person name="Stockhammer O.W."/>
            <person name="Ordas A."/>
            <person name="Bloemberg G.V."/>
            <person name="Spaink H.P."/>
            <person name="Meijer A.H."/>
        </authorList>
    </citation>
    <scope>NUCLEOTIDE SEQUENCE [LARGE SCALE GENOMIC DNA]</scope>
    <source>
        <strain evidence="5 6">FL6-60</strain>
    </source>
</reference>
<reference evidence="6" key="1">
    <citation type="submission" date="2010-08" db="EMBL/GenBank/DDBJ databases">
        <title>Genome comparisons of Edwardsiella bacteria analysed using deep sequencing technology.</title>
        <authorList>
            <person name="van Soest J.J."/>
            <person name="Henkel C.V."/>
            <person name="Jansen H.J."/>
            <person name="van den Hondel C.A.M.J.J."/>
            <person name="Bloemberg G.V."/>
            <person name="Meijer A.H."/>
            <person name="Spaink H.P."/>
        </authorList>
    </citation>
    <scope>NUCLEOTIDE SEQUENCE [LARGE SCALE GENOMIC DNA]</scope>
    <source>
        <strain evidence="6">FL6-60</strain>
    </source>
</reference>
<proteinExistence type="predicted"/>
<dbReference type="SMR" id="A0A0H3DUN9"/>
<evidence type="ECO:0000256" key="3">
    <source>
        <dbReference type="ARBA" id="ARBA00023125"/>
    </source>
</evidence>
<dbReference type="InterPro" id="IPR008865">
    <property type="entry name" value="DNA_replication_term_site-bd"/>
</dbReference>
<dbReference type="InterPro" id="IPR036384">
    <property type="entry name" value="Tus_sf"/>
</dbReference>
<dbReference type="GO" id="GO:0003677">
    <property type="term" value="F:DNA binding"/>
    <property type="evidence" value="ECO:0007669"/>
    <property type="project" value="UniProtKB-UniRule"/>
</dbReference>
<keyword evidence="6" id="KW-1185">Reference proteome</keyword>
<keyword evidence="1" id="KW-0963">Cytoplasm</keyword>
<evidence type="ECO:0000256" key="2">
    <source>
        <dbReference type="ARBA" id="ARBA00022705"/>
    </source>
</evidence>
<gene>
    <name evidence="5" type="ordered locus">ETAF_1546</name>
</gene>
<dbReference type="NCBIfam" id="TIGR02648">
    <property type="entry name" value="rep_term_tus"/>
    <property type="match status" value="1"/>
</dbReference>
<dbReference type="Gene3D" id="3.30.54.10">
    <property type="match status" value="1"/>
</dbReference>
<dbReference type="GO" id="GO:0005737">
    <property type="term" value="C:cytoplasm"/>
    <property type="evidence" value="ECO:0007669"/>
    <property type="project" value="InterPro"/>
</dbReference>
<evidence type="ECO:0000256" key="1">
    <source>
        <dbReference type="ARBA" id="ARBA00022490"/>
    </source>
</evidence>
<dbReference type="AlphaFoldDB" id="A0A0H3DUN9"/>
<evidence type="ECO:0000313" key="6">
    <source>
        <dbReference type="Proteomes" id="UP000002230"/>
    </source>
</evidence>